<proteinExistence type="predicted"/>
<feature type="compositionally biased region" description="Polar residues" evidence="1">
    <location>
        <begin position="666"/>
        <end position="682"/>
    </location>
</feature>
<feature type="compositionally biased region" description="Basic residues" evidence="1">
    <location>
        <begin position="45"/>
        <end position="54"/>
    </location>
</feature>
<gene>
    <name evidence="2" type="ORF">N0V83_005556</name>
</gene>
<reference evidence="2" key="1">
    <citation type="submission" date="2022-10" db="EMBL/GenBank/DDBJ databases">
        <title>Tapping the CABI collections for fungal endophytes: first genome assemblies for Collariella, Neodidymelliopsis, Ascochyta clinopodiicola, Didymella pomorum, Didymosphaeria variabile, Neocosmospora piperis and Neocucurbitaria cava.</title>
        <authorList>
            <person name="Hill R."/>
        </authorList>
    </citation>
    <scope>NUCLEOTIDE SEQUENCE</scope>
    <source>
        <strain evidence="2">IMI 356814</strain>
    </source>
</reference>
<keyword evidence="3" id="KW-1185">Reference proteome</keyword>
<evidence type="ECO:0000256" key="1">
    <source>
        <dbReference type="SAM" id="MobiDB-lite"/>
    </source>
</evidence>
<dbReference type="Proteomes" id="UP001140560">
    <property type="component" value="Unassembled WGS sequence"/>
</dbReference>
<feature type="region of interest" description="Disordered" evidence="1">
    <location>
        <begin position="19"/>
        <end position="72"/>
    </location>
</feature>
<dbReference type="OrthoDB" id="3796651at2759"/>
<dbReference type="AlphaFoldDB" id="A0A9W9CMC8"/>
<name>A0A9W9CMC8_9PLEO</name>
<feature type="region of interest" description="Disordered" evidence="1">
    <location>
        <begin position="646"/>
        <end position="694"/>
    </location>
</feature>
<comment type="caution">
    <text evidence="2">The sequence shown here is derived from an EMBL/GenBank/DDBJ whole genome shotgun (WGS) entry which is preliminary data.</text>
</comment>
<evidence type="ECO:0000313" key="2">
    <source>
        <dbReference type="EMBL" id="KAJ4369792.1"/>
    </source>
</evidence>
<sequence>MDYVNRFFERFSPTRFHRRPHFSYTPRAPANSPQRRHSYQSNSSHKQKHRRQQHKMTSFNGPSAKDLDSLKKTVQSIPEKYKSSYSSASKATINRICDPGVLHLWESDSDIDNLLQLTSVITKLCNLGVRKSKDVKTKPEEVSMLVLAEERGGRDNYKRICELVAYLTEREGKKHLEGTVCSFGKIVVVRGWNNSVDPTGTGNKEAAEKVNKRINVAIERVFKMGGFEGNKMKIVWHHGPVIHFMLHWINATTNTLRSALSAITITGSLDLTSGVAPSPAGRANKLPDLERLETYAKKLDIPVVFLDSPSQLITSEYLGLYMCYYAYYINTFLPPSLARPHLGKAQDELVTFAFQLRGANENKYGSDVVRMVQKHLDAGKAKHWARMCVDKASYEKSKCRAAGKDAAIHHAVQLADSPFALLNHYPSGGIPAFARLFVGPAASSPSTAEHYVAAPLQINFKAGQLRPCNPATFHLLLPSPSPTSTQDSAVDKVSSRIQGLMMAVLDCVLKEKGNPKLGDTERGVWKGVVKAVEWAVDGCEAGKMPKGVSEKVKFVKGKLREGTWGYALGVAKGGGDGGGVKSGSANAMMMPEPNRTYGFGQTNGMYGYGGGQQGVMAPRPSPQGAGQMPYGHAQGQPQGMDMDPTMYAPGHGYSYAHGQRHGYAPPQQQRSGRYPPQGQQGSAEAYPQSMGGPW</sequence>
<evidence type="ECO:0000313" key="3">
    <source>
        <dbReference type="Proteomes" id="UP001140560"/>
    </source>
</evidence>
<organism evidence="2 3">
    <name type="scientific">Neocucurbitaria cava</name>
    <dbReference type="NCBI Taxonomy" id="798079"/>
    <lineage>
        <taxon>Eukaryota</taxon>
        <taxon>Fungi</taxon>
        <taxon>Dikarya</taxon>
        <taxon>Ascomycota</taxon>
        <taxon>Pezizomycotina</taxon>
        <taxon>Dothideomycetes</taxon>
        <taxon>Pleosporomycetidae</taxon>
        <taxon>Pleosporales</taxon>
        <taxon>Pleosporineae</taxon>
        <taxon>Cucurbitariaceae</taxon>
        <taxon>Neocucurbitaria</taxon>
    </lineage>
</organism>
<accession>A0A9W9CMC8</accession>
<protein>
    <submittedName>
        <fullName evidence="2">Uncharacterized protein</fullName>
    </submittedName>
</protein>
<dbReference type="EMBL" id="JAPEUY010000009">
    <property type="protein sequence ID" value="KAJ4369792.1"/>
    <property type="molecule type" value="Genomic_DNA"/>
</dbReference>